<dbReference type="PANTHER" id="PTHR31672:SF13">
    <property type="entry name" value="F-BOX PROTEIN CPR30-LIKE"/>
    <property type="match status" value="1"/>
</dbReference>
<dbReference type="InterPro" id="IPR011043">
    <property type="entry name" value="Gal_Oxase/kelch_b-propeller"/>
</dbReference>
<dbReference type="Pfam" id="PF00646">
    <property type="entry name" value="F-box"/>
    <property type="match status" value="1"/>
</dbReference>
<dbReference type="PANTHER" id="PTHR31672">
    <property type="entry name" value="BNACNNG10540D PROTEIN"/>
    <property type="match status" value="1"/>
</dbReference>
<feature type="domain" description="F-box" evidence="2">
    <location>
        <begin position="191"/>
        <end position="237"/>
    </location>
</feature>
<dbReference type="InterPro" id="IPR001810">
    <property type="entry name" value="F-box_dom"/>
</dbReference>
<evidence type="ECO:0000256" key="1">
    <source>
        <dbReference type="SAM" id="MobiDB-lite"/>
    </source>
</evidence>
<evidence type="ECO:0000259" key="2">
    <source>
        <dbReference type="PROSITE" id="PS50181"/>
    </source>
</evidence>
<evidence type="ECO:0000313" key="3">
    <source>
        <dbReference type="EMBL" id="KAJ9553809.1"/>
    </source>
</evidence>
<protein>
    <recommendedName>
        <fullName evidence="2">F-box domain-containing protein</fullName>
    </recommendedName>
</protein>
<reference evidence="3" key="1">
    <citation type="submission" date="2023-03" db="EMBL/GenBank/DDBJ databases">
        <title>Chromosome-scale reference genome and RAD-based genetic map of yellow starthistle (Centaurea solstitialis) reveal putative structural variation and QTLs associated with invader traits.</title>
        <authorList>
            <person name="Reatini B."/>
            <person name="Cang F.A."/>
            <person name="Jiang Q."/>
            <person name="Mckibben M.T.W."/>
            <person name="Barker M.S."/>
            <person name="Rieseberg L.H."/>
            <person name="Dlugosch K.M."/>
        </authorList>
    </citation>
    <scope>NUCLEOTIDE SEQUENCE</scope>
    <source>
        <strain evidence="3">CAN-66</strain>
        <tissue evidence="3">Leaf</tissue>
    </source>
</reference>
<organism evidence="3 4">
    <name type="scientific">Centaurea solstitialis</name>
    <name type="common">yellow star-thistle</name>
    <dbReference type="NCBI Taxonomy" id="347529"/>
    <lineage>
        <taxon>Eukaryota</taxon>
        <taxon>Viridiplantae</taxon>
        <taxon>Streptophyta</taxon>
        <taxon>Embryophyta</taxon>
        <taxon>Tracheophyta</taxon>
        <taxon>Spermatophyta</taxon>
        <taxon>Magnoliopsida</taxon>
        <taxon>eudicotyledons</taxon>
        <taxon>Gunneridae</taxon>
        <taxon>Pentapetalae</taxon>
        <taxon>asterids</taxon>
        <taxon>campanulids</taxon>
        <taxon>Asterales</taxon>
        <taxon>Asteraceae</taxon>
        <taxon>Carduoideae</taxon>
        <taxon>Cardueae</taxon>
        <taxon>Centaureinae</taxon>
        <taxon>Centaurea</taxon>
    </lineage>
</organism>
<feature type="region of interest" description="Disordered" evidence="1">
    <location>
        <begin position="1"/>
        <end position="47"/>
    </location>
</feature>
<dbReference type="Pfam" id="PF08268">
    <property type="entry name" value="FBA_3"/>
    <property type="match status" value="1"/>
</dbReference>
<dbReference type="EMBL" id="JARYMX010000004">
    <property type="protein sequence ID" value="KAJ9553809.1"/>
    <property type="molecule type" value="Genomic_DNA"/>
</dbReference>
<name>A0AA38T5B9_9ASTR</name>
<feature type="region of interest" description="Disordered" evidence="1">
    <location>
        <begin position="61"/>
        <end position="108"/>
    </location>
</feature>
<dbReference type="InterPro" id="IPR017451">
    <property type="entry name" value="F-box-assoc_interact_dom"/>
</dbReference>
<gene>
    <name evidence="3" type="ORF">OSB04_017854</name>
</gene>
<proteinExistence type="predicted"/>
<sequence>MDPNDRNPRSSSRPAKAKRRAEPETPLKPLFNIDVSHTGFNPQYPPDYAVEISPKGFSLKISHPGSSSSGPSQALHPASVSQTSYQPFPPPDRDFQNQLFSPPNWGPTSPNSHHPYQMIALLMRKRLTLPIRGRNHRPRWSATYGFTPPRMAIFRVAGCRMYNWKGLHKAPKKVLRVAFQKKMADLPPRRPSTIECLPGELLSEILIRVSAKPLARMRSVSKPWNHLLSQPSFIKSHLHHSLHINNNNDEILLVLLSGNYDDSFSVTAHLSRSPHLRLPDFFIFPNNPDHCNLSVTFLGSVNGLICYGFRTYPNDYLIQIWNPSLSAVLTLPPFNGLDWFLIDDSTHEFHFRFGYDPKTDDYKLVKFMSYMLPPADPIDYSYPDIIQARRYFLNDRNDVKEVEVYSMRNGSWKLIENRLPSHVIRITDEDVVCADGHDGILHWIGSVNGNKQTIVTFDLGVETFGEICLSNSVILERDWNGLGFYSGRLCVMSCKKGYEYEVWVMNEYGVAESWTKLRIFSDFGVDIDPHGFTASNKFLFSINSDSIYIFDQLKIYDPDADEVKSFETDARDSVWTKVVCYVDSLVWVAPTKQIQPAAEISQIER</sequence>
<dbReference type="Proteomes" id="UP001172457">
    <property type="component" value="Chromosome 4"/>
</dbReference>
<dbReference type="Gene3D" id="1.20.1280.50">
    <property type="match status" value="1"/>
</dbReference>
<evidence type="ECO:0000313" key="4">
    <source>
        <dbReference type="Proteomes" id="UP001172457"/>
    </source>
</evidence>
<feature type="compositionally biased region" description="Polar residues" evidence="1">
    <location>
        <begin position="96"/>
        <end position="108"/>
    </location>
</feature>
<dbReference type="CDD" id="cd22157">
    <property type="entry name" value="F-box_AtFBW1-like"/>
    <property type="match status" value="1"/>
</dbReference>
<dbReference type="SMART" id="SM00256">
    <property type="entry name" value="FBOX"/>
    <property type="match status" value="1"/>
</dbReference>
<dbReference type="NCBIfam" id="TIGR01640">
    <property type="entry name" value="F_box_assoc_1"/>
    <property type="match status" value="1"/>
</dbReference>
<accession>A0AA38T5B9</accession>
<comment type="caution">
    <text evidence="3">The sequence shown here is derived from an EMBL/GenBank/DDBJ whole genome shotgun (WGS) entry which is preliminary data.</text>
</comment>
<feature type="compositionally biased region" description="Low complexity" evidence="1">
    <location>
        <begin position="62"/>
        <end position="72"/>
    </location>
</feature>
<dbReference type="SUPFAM" id="SSF50965">
    <property type="entry name" value="Galactose oxidase, central domain"/>
    <property type="match status" value="1"/>
</dbReference>
<keyword evidence="4" id="KW-1185">Reference proteome</keyword>
<dbReference type="InterPro" id="IPR036047">
    <property type="entry name" value="F-box-like_dom_sf"/>
</dbReference>
<dbReference type="InterPro" id="IPR013187">
    <property type="entry name" value="F-box-assoc_dom_typ3"/>
</dbReference>
<dbReference type="InterPro" id="IPR050796">
    <property type="entry name" value="SCF_F-box_component"/>
</dbReference>
<dbReference type="AlphaFoldDB" id="A0AA38T5B9"/>
<dbReference type="PROSITE" id="PS50181">
    <property type="entry name" value="FBOX"/>
    <property type="match status" value="1"/>
</dbReference>
<dbReference type="SUPFAM" id="SSF81383">
    <property type="entry name" value="F-box domain"/>
    <property type="match status" value="1"/>
</dbReference>